<evidence type="ECO:0000256" key="5">
    <source>
        <dbReference type="ARBA" id="ARBA00023004"/>
    </source>
</evidence>
<organism evidence="8 10">
    <name type="scientific">Toxocara canis</name>
    <name type="common">Canine roundworm</name>
    <dbReference type="NCBI Taxonomy" id="6265"/>
    <lineage>
        <taxon>Eukaryota</taxon>
        <taxon>Metazoa</taxon>
        <taxon>Ecdysozoa</taxon>
        <taxon>Nematoda</taxon>
        <taxon>Chromadorea</taxon>
        <taxon>Rhabditida</taxon>
        <taxon>Spirurina</taxon>
        <taxon>Ascaridomorpha</taxon>
        <taxon>Ascaridoidea</taxon>
        <taxon>Toxocaridae</taxon>
        <taxon>Toxocara</taxon>
    </lineage>
</organism>
<dbReference type="CDD" id="cd01040">
    <property type="entry name" value="Mb-like"/>
    <property type="match status" value="1"/>
</dbReference>
<dbReference type="GO" id="GO:0046872">
    <property type="term" value="F:metal ion binding"/>
    <property type="evidence" value="ECO:0007669"/>
    <property type="project" value="UniProtKB-KW"/>
</dbReference>
<evidence type="ECO:0000256" key="2">
    <source>
        <dbReference type="ARBA" id="ARBA00022617"/>
    </source>
</evidence>
<dbReference type="GO" id="GO:0005833">
    <property type="term" value="C:hemoglobin complex"/>
    <property type="evidence" value="ECO:0007669"/>
    <property type="project" value="InterPro"/>
</dbReference>
<dbReference type="Gene3D" id="1.10.490.10">
    <property type="entry name" value="Globins"/>
    <property type="match status" value="1"/>
</dbReference>
<evidence type="ECO:0000313" key="10">
    <source>
        <dbReference type="Proteomes" id="UP000031036"/>
    </source>
</evidence>
<dbReference type="EMBL" id="JPKZ01000189">
    <property type="protein sequence ID" value="KHN88714.1"/>
    <property type="molecule type" value="Genomic_DNA"/>
</dbReference>
<dbReference type="PANTHER" id="PTHR46458:SF23">
    <property type="entry name" value="PROTEIN CBR-GLB-14"/>
    <property type="match status" value="1"/>
</dbReference>
<dbReference type="GO" id="GO:0005576">
    <property type="term" value="C:extracellular region"/>
    <property type="evidence" value="ECO:0007669"/>
    <property type="project" value="InterPro"/>
</dbReference>
<dbReference type="PROSITE" id="PS01033">
    <property type="entry name" value="GLOBIN"/>
    <property type="match status" value="1"/>
</dbReference>
<accession>A0A0B2W4Y3</accession>
<evidence type="ECO:0000256" key="4">
    <source>
        <dbReference type="ARBA" id="ARBA00022723"/>
    </source>
</evidence>
<evidence type="ECO:0000313" key="8">
    <source>
        <dbReference type="EMBL" id="KHN88714.1"/>
    </source>
</evidence>
<evidence type="ECO:0000259" key="7">
    <source>
        <dbReference type="PROSITE" id="PS01033"/>
    </source>
</evidence>
<dbReference type="InterPro" id="IPR000971">
    <property type="entry name" value="Globin"/>
</dbReference>
<keyword evidence="5" id="KW-0408">Iron</keyword>
<dbReference type="EMBL" id="UYWY01019972">
    <property type="protein sequence ID" value="VDM40006.1"/>
    <property type="molecule type" value="Genomic_DNA"/>
</dbReference>
<keyword evidence="4" id="KW-0479">Metal-binding</keyword>
<dbReference type="GO" id="GO:0019825">
    <property type="term" value="F:oxygen binding"/>
    <property type="evidence" value="ECO:0007669"/>
    <property type="project" value="InterPro"/>
</dbReference>
<dbReference type="InterPro" id="IPR050532">
    <property type="entry name" value="Globin-like_OT"/>
</dbReference>
<dbReference type="PANTHER" id="PTHR46458">
    <property type="entry name" value="BLR2807 PROTEIN"/>
    <property type="match status" value="1"/>
</dbReference>
<evidence type="ECO:0000313" key="9">
    <source>
        <dbReference type="EMBL" id="VDM40006.1"/>
    </source>
</evidence>
<dbReference type="GO" id="GO:0005344">
    <property type="term" value="F:oxygen carrier activity"/>
    <property type="evidence" value="ECO:0007669"/>
    <property type="project" value="UniProtKB-KW"/>
</dbReference>
<dbReference type="PRINTS" id="PR00611">
    <property type="entry name" value="ERYTHCRUORIN"/>
</dbReference>
<comment type="similarity">
    <text evidence="6">Belongs to the globin family.</text>
</comment>
<dbReference type="InterPro" id="IPR009050">
    <property type="entry name" value="Globin-like_sf"/>
</dbReference>
<gene>
    <name evidence="8" type="primary">cygb1</name>
    <name evidence="8" type="ORF">Tcan_11562</name>
    <name evidence="9" type="ORF">TCNE_LOCUS8685</name>
</gene>
<evidence type="ECO:0000256" key="6">
    <source>
        <dbReference type="RuleBase" id="RU000356"/>
    </source>
</evidence>
<dbReference type="Proteomes" id="UP000031036">
    <property type="component" value="Unassembled WGS sequence"/>
</dbReference>
<dbReference type="GO" id="GO:0020037">
    <property type="term" value="F:heme binding"/>
    <property type="evidence" value="ECO:0007669"/>
    <property type="project" value="InterPro"/>
</dbReference>
<dbReference type="SUPFAM" id="SSF46458">
    <property type="entry name" value="Globin-like"/>
    <property type="match status" value="1"/>
</dbReference>
<reference evidence="8 10" key="1">
    <citation type="submission" date="2014-11" db="EMBL/GenBank/DDBJ databases">
        <title>Genetic blueprint of the zoonotic pathogen Toxocara canis.</title>
        <authorList>
            <person name="Zhu X.-Q."/>
            <person name="Korhonen P.K."/>
            <person name="Cai H."/>
            <person name="Young N.D."/>
            <person name="Nejsum P."/>
            <person name="von Samson-Himmelstjerna G."/>
            <person name="Boag P.R."/>
            <person name="Tan P."/>
            <person name="Li Q."/>
            <person name="Min J."/>
            <person name="Yang Y."/>
            <person name="Wang X."/>
            <person name="Fang X."/>
            <person name="Hall R.S."/>
            <person name="Hofmann A."/>
            <person name="Sternberg P.W."/>
            <person name="Jex A.R."/>
            <person name="Gasser R.B."/>
        </authorList>
    </citation>
    <scope>NUCLEOTIDE SEQUENCE [LARGE SCALE GENOMIC DNA]</scope>
    <source>
        <strain evidence="8">PN_DK_2014</strain>
    </source>
</reference>
<dbReference type="OMA" id="EYCENIR"/>
<reference evidence="9" key="2">
    <citation type="submission" date="2018-11" db="EMBL/GenBank/DDBJ databases">
        <authorList>
            <consortium name="Pathogen Informatics"/>
        </authorList>
    </citation>
    <scope>NUCLEOTIDE SEQUENCE [LARGE SCALE GENOMIC DNA]</scope>
</reference>
<name>A0A0B2W4Y3_TOXCA</name>
<dbReference type="STRING" id="6265.A0A0B2W4Y3"/>
<keyword evidence="2 6" id="KW-0349">Heme</keyword>
<protein>
    <submittedName>
        <fullName evidence="8">Cytoglobin-1</fullName>
    </submittedName>
</protein>
<evidence type="ECO:0000256" key="3">
    <source>
        <dbReference type="ARBA" id="ARBA00022621"/>
    </source>
</evidence>
<dbReference type="InterPro" id="IPR002336">
    <property type="entry name" value="Erythrocruorin"/>
</dbReference>
<dbReference type="AlphaFoldDB" id="A0A0B2W4Y3"/>
<sequence length="167" mass="19592">MYRLEYCENIRPNLMDRLSAKRRQIIKETFEVLDEDAARVGLTIYARLLCKHPDYKSLWPQFIAVQDSSLVWSNELKMYGIVFMNAMRFIVDNIDNTAALEERIQKIARSHKKYGVHKTHVKNMVTELLAVLSDRLKKNDQEVNEAWTVFLDVIGELLDEFCGHNDK</sequence>
<proteinExistence type="inferred from homology"/>
<feature type="domain" description="Globin" evidence="7">
    <location>
        <begin position="17"/>
        <end position="163"/>
    </location>
</feature>
<dbReference type="InterPro" id="IPR044399">
    <property type="entry name" value="Mb-like_M"/>
</dbReference>
<dbReference type="Pfam" id="PF00042">
    <property type="entry name" value="Globin"/>
    <property type="match status" value="1"/>
</dbReference>
<keyword evidence="3 6" id="KW-0561">Oxygen transport</keyword>
<dbReference type="OrthoDB" id="436496at2759"/>
<keyword evidence="1 6" id="KW-0813">Transport</keyword>
<evidence type="ECO:0000256" key="1">
    <source>
        <dbReference type="ARBA" id="ARBA00022448"/>
    </source>
</evidence>
<keyword evidence="10" id="KW-1185">Reference proteome</keyword>
<dbReference type="InterPro" id="IPR012292">
    <property type="entry name" value="Globin/Proto"/>
</dbReference>